<dbReference type="InterPro" id="IPR058240">
    <property type="entry name" value="rSAM_sf"/>
</dbReference>
<dbReference type="InterPro" id="IPR050377">
    <property type="entry name" value="Radical_SAM_PqqE_MftC-like"/>
</dbReference>
<feature type="domain" description="Radical SAM core" evidence="5">
    <location>
        <begin position="2"/>
        <end position="216"/>
    </location>
</feature>
<dbReference type="SUPFAM" id="SSF102114">
    <property type="entry name" value="Radical SAM enzymes"/>
    <property type="match status" value="1"/>
</dbReference>
<dbReference type="InterPro" id="IPR023885">
    <property type="entry name" value="4Fe4S-binding_SPASM_dom"/>
</dbReference>
<sequence length="450" mass="50787">MKDSGIRVFWEIVPATSCNFCCLNCYAADNARPDVRLLDWNKMKIALDRAISLGIKHIYILGGEPLTYSHLEKFIEYFKSQVKDSFCGVVSNGSLISKTRAKSLSDSGVDQLSISLDGTKAEINDANRGEGTFRQALLGIENTVNAKIPLTIAYTITPFNTIDTKNLLTFATKLGAQAVSIQITEPLGRAKRTLIGIKPFNRFEGLKAICKIYHQRPSIHTEISTRSMFIEFLNYFLNAGLRLKDLRCEGGLKTFMVSSGGDIYPCSEYAYFPDGNQRNRGINLVLDDINKIKKVIKDKYHKFNAKMKLLETKNFTTCRNCKYQFSCAPCPLANPVGIVPECEWVKLQTKRLTNKILRSKIKLLIPPKTSKGTGIRFSVPTQKQPLIIPLNEKKFKELFAFKSVSEIVKKYEAKEKKRKAGVYKNKIIGFLCKLRSHQVIEIQGFNSFGM</sequence>
<dbReference type="EMBL" id="PFSF01000045">
    <property type="protein sequence ID" value="PJC28058.1"/>
    <property type="molecule type" value="Genomic_DNA"/>
</dbReference>
<dbReference type="PANTHER" id="PTHR11228:SF35">
    <property type="entry name" value="MOLYBDENUM COFACTOR BIOSYNTHESIS PROTEIN A-RELATED"/>
    <property type="match status" value="1"/>
</dbReference>
<name>A0A2M8ESF7_9BACT</name>
<keyword evidence="4" id="KW-0411">Iron-sulfur</keyword>
<proteinExistence type="predicted"/>
<dbReference type="CDD" id="cd01335">
    <property type="entry name" value="Radical_SAM"/>
    <property type="match status" value="1"/>
</dbReference>
<dbReference type="InterPro" id="IPR013785">
    <property type="entry name" value="Aldolase_TIM"/>
</dbReference>
<keyword evidence="1" id="KW-0949">S-adenosyl-L-methionine</keyword>
<dbReference type="NCBIfam" id="TIGR04085">
    <property type="entry name" value="rSAM_more_4Fe4S"/>
    <property type="match status" value="1"/>
</dbReference>
<evidence type="ECO:0000256" key="3">
    <source>
        <dbReference type="ARBA" id="ARBA00023004"/>
    </source>
</evidence>
<evidence type="ECO:0000256" key="2">
    <source>
        <dbReference type="ARBA" id="ARBA00022723"/>
    </source>
</evidence>
<dbReference type="Pfam" id="PF04055">
    <property type="entry name" value="Radical_SAM"/>
    <property type="match status" value="1"/>
</dbReference>
<dbReference type="AlphaFoldDB" id="A0A2M8ESF7"/>
<dbReference type="InterPro" id="IPR007197">
    <property type="entry name" value="rSAM"/>
</dbReference>
<dbReference type="Proteomes" id="UP000229816">
    <property type="component" value="Unassembled WGS sequence"/>
</dbReference>
<accession>A0A2M8ESF7</accession>
<protein>
    <recommendedName>
        <fullName evidence="5">Radical SAM core domain-containing protein</fullName>
    </recommendedName>
</protein>
<dbReference type="Gene3D" id="3.20.20.70">
    <property type="entry name" value="Aldolase class I"/>
    <property type="match status" value="1"/>
</dbReference>
<keyword evidence="2" id="KW-0479">Metal-binding</keyword>
<evidence type="ECO:0000259" key="5">
    <source>
        <dbReference type="PROSITE" id="PS51918"/>
    </source>
</evidence>
<dbReference type="GO" id="GO:0051536">
    <property type="term" value="F:iron-sulfur cluster binding"/>
    <property type="evidence" value="ECO:0007669"/>
    <property type="project" value="UniProtKB-KW"/>
</dbReference>
<evidence type="ECO:0000256" key="1">
    <source>
        <dbReference type="ARBA" id="ARBA00022691"/>
    </source>
</evidence>
<evidence type="ECO:0000313" key="7">
    <source>
        <dbReference type="Proteomes" id="UP000229816"/>
    </source>
</evidence>
<reference evidence="7" key="1">
    <citation type="submission" date="2017-09" db="EMBL/GenBank/DDBJ databases">
        <title>Depth-based differentiation of microbial function through sediment-hosted aquifers and enrichment of novel symbionts in the deep terrestrial subsurface.</title>
        <authorList>
            <person name="Probst A.J."/>
            <person name="Ladd B."/>
            <person name="Jarett J.K."/>
            <person name="Geller-Mcgrath D.E."/>
            <person name="Sieber C.M.K."/>
            <person name="Emerson J.B."/>
            <person name="Anantharaman K."/>
            <person name="Thomas B.C."/>
            <person name="Malmstrom R."/>
            <person name="Stieglmeier M."/>
            <person name="Klingl A."/>
            <person name="Woyke T."/>
            <person name="Ryan C.M."/>
            <person name="Banfield J.F."/>
        </authorList>
    </citation>
    <scope>NUCLEOTIDE SEQUENCE [LARGE SCALE GENOMIC DNA]</scope>
</reference>
<dbReference type="SFLD" id="SFLDS00029">
    <property type="entry name" value="Radical_SAM"/>
    <property type="match status" value="1"/>
</dbReference>
<keyword evidence="3" id="KW-0408">Iron</keyword>
<evidence type="ECO:0000256" key="4">
    <source>
        <dbReference type="ARBA" id="ARBA00023014"/>
    </source>
</evidence>
<comment type="caution">
    <text evidence="6">The sequence shown here is derived from an EMBL/GenBank/DDBJ whole genome shotgun (WGS) entry which is preliminary data.</text>
</comment>
<gene>
    <name evidence="6" type="ORF">CO054_02125</name>
</gene>
<organism evidence="6 7">
    <name type="scientific">Candidatus Shapirobacteria bacterium CG_4_9_14_0_2_um_filter_39_11</name>
    <dbReference type="NCBI Taxonomy" id="1974478"/>
    <lineage>
        <taxon>Bacteria</taxon>
        <taxon>Candidatus Shapironibacteriota</taxon>
    </lineage>
</organism>
<dbReference type="GO" id="GO:0046872">
    <property type="term" value="F:metal ion binding"/>
    <property type="evidence" value="ECO:0007669"/>
    <property type="project" value="UniProtKB-KW"/>
</dbReference>
<dbReference type="GO" id="GO:0003824">
    <property type="term" value="F:catalytic activity"/>
    <property type="evidence" value="ECO:0007669"/>
    <property type="project" value="InterPro"/>
</dbReference>
<evidence type="ECO:0000313" key="6">
    <source>
        <dbReference type="EMBL" id="PJC28058.1"/>
    </source>
</evidence>
<dbReference type="SFLD" id="SFLDG01067">
    <property type="entry name" value="SPASM/twitch_domain_containing"/>
    <property type="match status" value="1"/>
</dbReference>
<dbReference type="PROSITE" id="PS51918">
    <property type="entry name" value="RADICAL_SAM"/>
    <property type="match status" value="1"/>
</dbReference>
<dbReference type="PANTHER" id="PTHR11228">
    <property type="entry name" value="RADICAL SAM DOMAIN PROTEIN"/>
    <property type="match status" value="1"/>
</dbReference>